<dbReference type="PANTHER" id="PTHR12384">
    <property type="entry name" value="MATERNAL PROTEIN EXUPERANTIA"/>
    <property type="match status" value="1"/>
</dbReference>
<dbReference type="InterPro" id="IPR037998">
    <property type="entry name" value="Exu"/>
</dbReference>
<accession>A0A7R9IPU5</accession>
<dbReference type="AlphaFoldDB" id="A0A7R9IPU5"/>
<dbReference type="GO" id="GO:0003723">
    <property type="term" value="F:RNA binding"/>
    <property type="evidence" value="ECO:0007669"/>
    <property type="project" value="InterPro"/>
</dbReference>
<evidence type="ECO:0000256" key="1">
    <source>
        <dbReference type="SAM" id="MobiDB-lite"/>
    </source>
</evidence>
<evidence type="ECO:0000313" key="3">
    <source>
        <dbReference type="EMBL" id="CAD7462343.1"/>
    </source>
</evidence>
<dbReference type="EMBL" id="OE005928">
    <property type="protein sequence ID" value="CAD7462343.1"/>
    <property type="molecule type" value="Genomic_DNA"/>
</dbReference>
<evidence type="ECO:0000259" key="2">
    <source>
        <dbReference type="Pfam" id="PF22123"/>
    </source>
</evidence>
<feature type="compositionally biased region" description="Polar residues" evidence="1">
    <location>
        <begin position="423"/>
        <end position="450"/>
    </location>
</feature>
<feature type="domain" description="Exuperantia RNAse H-like" evidence="2">
    <location>
        <begin position="239"/>
        <end position="309"/>
    </location>
</feature>
<dbReference type="PANTHER" id="PTHR12384:SF2">
    <property type="entry name" value="MATERNAL PROTEIN EXUPERANTIA"/>
    <property type="match status" value="1"/>
</dbReference>
<reference evidence="3" key="1">
    <citation type="submission" date="2020-11" db="EMBL/GenBank/DDBJ databases">
        <authorList>
            <person name="Tran Van P."/>
        </authorList>
    </citation>
    <scope>NUCLEOTIDE SEQUENCE</scope>
</reference>
<protein>
    <recommendedName>
        <fullName evidence="2">Exuperantia RNAse H-like domain-containing protein</fullName>
    </recommendedName>
</protein>
<feature type="compositionally biased region" description="Basic residues" evidence="1">
    <location>
        <begin position="150"/>
        <end position="159"/>
    </location>
</feature>
<organism evidence="3">
    <name type="scientific">Timema tahoe</name>
    <dbReference type="NCBI Taxonomy" id="61484"/>
    <lineage>
        <taxon>Eukaryota</taxon>
        <taxon>Metazoa</taxon>
        <taxon>Ecdysozoa</taxon>
        <taxon>Arthropoda</taxon>
        <taxon>Hexapoda</taxon>
        <taxon>Insecta</taxon>
        <taxon>Pterygota</taxon>
        <taxon>Neoptera</taxon>
        <taxon>Polyneoptera</taxon>
        <taxon>Phasmatodea</taxon>
        <taxon>Timematodea</taxon>
        <taxon>Timematoidea</taxon>
        <taxon>Timematidae</taxon>
        <taxon>Timema</taxon>
    </lineage>
</organism>
<dbReference type="Pfam" id="PF22123">
    <property type="entry name" value="Exu_RNase_H_like"/>
    <property type="match status" value="1"/>
</dbReference>
<feature type="region of interest" description="Disordered" evidence="1">
    <location>
        <begin position="150"/>
        <end position="169"/>
    </location>
</feature>
<feature type="region of interest" description="Disordered" evidence="1">
    <location>
        <begin position="423"/>
        <end position="519"/>
    </location>
</feature>
<gene>
    <name evidence="3" type="ORF">TTEB3V08_LOCUS10237</name>
</gene>
<proteinExistence type="predicted"/>
<name>A0A7R9IPU5_9NEOP</name>
<sequence>MFQVAMTTRNTNSFAQARTNGIARIEPIYLAQGVTGPELLQLIRYNFNSSVLSKPLKSASVDMWIKWNVLLVTLASDEEVGVGIPAGCTEANLEEGDVKITDAVPHFYPKLEENLQLSRLEERHNLNRALLHLVKKSHQKGNTITFPIQHRKHRSRQGKCRQATPLNPEKGRLGKFKKRVGTTTTCVAGKPHKPKSEGNHVGLAGNYEESNTVSSAMVSTSKENGFEIDAKLGIPVGKYSVVGWDVDTTGRRLVDEICQIAAFSKDASFSQYVMPYRDLNMAAKRRHNIRVVTIGRYRMLKDSKSGKSVSDAGKFSRYFVHRSERRWHSKDYSTNNILKLLNLLKSVPRRTFLASSLFLFNSIWIVAVGPQHHQHYLDQLINKLQYRRVKPSTVNPYRRVKSSTVNPYRRVKLSTVNPYSRVKSSTVNPYSRVKSSTVNPYSRVKSSTVNPYRRVKSSTVNPYRRVKSSTVNPYRRVKSSTVNPYRRVKSSTVNPYRRVKSSTVNPYRRVKSSTVNPYR</sequence>
<dbReference type="GO" id="GO:0042803">
    <property type="term" value="F:protein homodimerization activity"/>
    <property type="evidence" value="ECO:0007669"/>
    <property type="project" value="InterPro"/>
</dbReference>
<dbReference type="GO" id="GO:0045450">
    <property type="term" value="P:bicoid mRNA localization"/>
    <property type="evidence" value="ECO:0007669"/>
    <property type="project" value="InterPro"/>
</dbReference>
<dbReference type="InterPro" id="IPR054362">
    <property type="entry name" value="Exu_RNase_H-like"/>
</dbReference>